<dbReference type="EMBL" id="FMYU01000005">
    <property type="protein sequence ID" value="SDC41906.1"/>
    <property type="molecule type" value="Genomic_DNA"/>
</dbReference>
<keyword evidence="2" id="KW-0456">Lyase</keyword>
<keyword evidence="7" id="KW-1185">Reference proteome</keyword>
<dbReference type="OrthoDB" id="9803969at2"/>
<evidence type="ECO:0000256" key="3">
    <source>
        <dbReference type="PROSITE-ProRule" id="PRU00493"/>
    </source>
</evidence>
<dbReference type="PANTHER" id="PTHR43641:SF2">
    <property type="entry name" value="DEHYDRATASE YBIW-RELATED"/>
    <property type="match status" value="1"/>
</dbReference>
<evidence type="ECO:0000313" key="6">
    <source>
        <dbReference type="EMBL" id="SDC41906.1"/>
    </source>
</evidence>
<dbReference type="GO" id="GO:0016835">
    <property type="term" value="F:carbon-oxygen lyase activity"/>
    <property type="evidence" value="ECO:0007669"/>
    <property type="project" value="InterPro"/>
</dbReference>
<feature type="modified residue" description="Glycine radical" evidence="3">
    <location>
        <position position="776"/>
    </location>
</feature>
<dbReference type="InterPro" id="IPR050012">
    <property type="entry name" value="Glycl_HYPD"/>
</dbReference>
<evidence type="ECO:0000256" key="1">
    <source>
        <dbReference type="ARBA" id="ARBA00022818"/>
    </source>
</evidence>
<dbReference type="PROSITE" id="PS51149">
    <property type="entry name" value="GLY_RADICAL_2"/>
    <property type="match status" value="1"/>
</dbReference>
<evidence type="ECO:0000256" key="2">
    <source>
        <dbReference type="ARBA" id="ARBA00023239"/>
    </source>
</evidence>
<feature type="domain" description="Glycine radical" evidence="4">
    <location>
        <begin position="681"/>
        <end position="801"/>
    </location>
</feature>
<dbReference type="InterPro" id="IPR001150">
    <property type="entry name" value="Gly_radical"/>
</dbReference>
<dbReference type="Proteomes" id="UP000199411">
    <property type="component" value="Unassembled WGS sequence"/>
</dbReference>
<dbReference type="PANTHER" id="PTHR43641">
    <property type="entry name" value="FORMATE ACETYLTRANSFERASE 3-RELATED"/>
    <property type="match status" value="1"/>
</dbReference>
<protein>
    <submittedName>
        <fullName evidence="6">Formate C-acetyltransferase</fullName>
    </submittedName>
</protein>
<gene>
    <name evidence="6" type="ORF">SAMN05660835_00798</name>
</gene>
<evidence type="ECO:0000259" key="4">
    <source>
        <dbReference type="PROSITE" id="PS51149"/>
    </source>
</evidence>
<keyword evidence="6" id="KW-0808">Transferase</keyword>
<keyword evidence="1 3" id="KW-0556">Organic radical</keyword>
<dbReference type="AlphaFoldDB" id="A0A1G6LH63"/>
<reference evidence="7" key="1">
    <citation type="submission" date="2016-10" db="EMBL/GenBank/DDBJ databases">
        <authorList>
            <person name="Varghese N."/>
            <person name="Submissions S."/>
        </authorList>
    </citation>
    <scope>NUCLEOTIDE SEQUENCE [LARGE SCALE GENOMIC DNA]</scope>
    <source>
        <strain evidence="7">DSM 8415</strain>
    </source>
</reference>
<accession>A0A1G6LH63</accession>
<dbReference type="Pfam" id="PF01228">
    <property type="entry name" value="Gly_radical"/>
    <property type="match status" value="1"/>
</dbReference>
<feature type="domain" description="PFL" evidence="5">
    <location>
        <begin position="21"/>
        <end position="674"/>
    </location>
</feature>
<dbReference type="GO" id="GO:0016740">
    <property type="term" value="F:transferase activity"/>
    <property type="evidence" value="ECO:0007669"/>
    <property type="project" value="UniProtKB-KW"/>
</dbReference>
<proteinExistence type="predicted"/>
<evidence type="ECO:0000259" key="5">
    <source>
        <dbReference type="PROSITE" id="PS51554"/>
    </source>
</evidence>
<dbReference type="CDD" id="cd01677">
    <property type="entry name" value="PFL2_DhaB_BssA"/>
    <property type="match status" value="1"/>
</dbReference>
<organism evidence="6 7">
    <name type="scientific">Desulfurella multipotens</name>
    <dbReference type="NCBI Taxonomy" id="79269"/>
    <lineage>
        <taxon>Bacteria</taxon>
        <taxon>Pseudomonadati</taxon>
        <taxon>Campylobacterota</taxon>
        <taxon>Desulfurellia</taxon>
        <taxon>Desulfurellales</taxon>
        <taxon>Desulfurellaceae</taxon>
        <taxon>Desulfurella</taxon>
    </lineage>
</organism>
<dbReference type="SUPFAM" id="SSF51998">
    <property type="entry name" value="PFL-like glycyl radical enzymes"/>
    <property type="match status" value="1"/>
</dbReference>
<sequence>MQINCSIVDFKKPKTLRGCTTRVKNLYKQSIQAQEKISVERAMLLTEFYKNNNIDSIPLKRAAAFDYILENKKVTIFEGELIVGERGELPKATPTYPEINLHSLEDLKILNEREKVPYKVDKEVFELYKDVIIPYWSGKTIREKIFSNMDKAWLNTFEAGIFTEFMEQRAPGHTVLGDRIYKFGMLDIIDQIDQTIVDLKNDSDSLSKIEELQAMKIAAKAIIKFARRYAEQALELSKTEHDQKRKEELLEIARICNKVPAYKPDSFYEALQYYWFVHLGVVIELNGWDSFSPGKLDMHLYPFYKKDIENGNLTKEKARELLECLWIKFYNHPAVAKVGVTAQESATYTDFAQINLGGLDEKGNPSVNELSYLILDVIEEMRLVQPNPSIHVSKKTPDEFIKRAIDIIKTGFGQPAIFNADAVVQELLRQGKSIEDARLGGTSGCVESGAFGKESYTLTGYFSLPKVLEITLNNGIDPLTNKQIGLKTGDFKDFETFNELFDAFKKQLKYFIDVKIKGNLVIEQIYAKYCPAPFLSILIDDCVKNGKDFNAGGARYNTCYIQGTGIGTITDSLSSIKYLVFEKKTIKPQDLLSMLKSNFEGFEVQRQIMLNKVPKYGNDDDYADTIMQEVFEEFFNNIDGKATYKGGTFRINMLPTTVHVYFGSKMLATPDGRLAYEPISEGISPVQGADRKGPTAVIKSASKMDHIKTGGTLLNMKFTPDLLKDKKGTDALVSLIRAYFKLDGHHVQFNVVDAHTLRQAQKKPQDYSDLIVRVAGYSDYFCHLNEQLQNEIIARTEHSFK</sequence>
<dbReference type="InterPro" id="IPR004184">
    <property type="entry name" value="PFL_dom"/>
</dbReference>
<dbReference type="PROSITE" id="PS51554">
    <property type="entry name" value="PFL"/>
    <property type="match status" value="1"/>
</dbReference>
<dbReference type="GO" id="GO:0005829">
    <property type="term" value="C:cytosol"/>
    <property type="evidence" value="ECO:0007669"/>
    <property type="project" value="TreeGrafter"/>
</dbReference>
<evidence type="ECO:0000313" key="7">
    <source>
        <dbReference type="Proteomes" id="UP000199411"/>
    </source>
</evidence>
<dbReference type="InterPro" id="IPR051215">
    <property type="entry name" value="GRE"/>
</dbReference>
<dbReference type="Gene3D" id="3.20.70.20">
    <property type="match status" value="1"/>
</dbReference>
<dbReference type="NCBIfam" id="NF043068">
    <property type="entry name" value="glycl_HYPD"/>
    <property type="match status" value="1"/>
</dbReference>
<dbReference type="Pfam" id="PF02901">
    <property type="entry name" value="PFL-like"/>
    <property type="match status" value="1"/>
</dbReference>
<dbReference type="RefSeq" id="WP_092128321.1">
    <property type="nucleotide sequence ID" value="NZ_FMYU01000005.1"/>
</dbReference>
<name>A0A1G6LH63_9BACT</name>